<dbReference type="InterPro" id="IPR051712">
    <property type="entry name" value="ARTD-AVP"/>
</dbReference>
<keyword evidence="3" id="KW-1185">Reference proteome</keyword>
<name>A0A8S3ZTH9_9EUPU</name>
<organism evidence="2 3">
    <name type="scientific">Candidula unifasciata</name>
    <dbReference type="NCBI Taxonomy" id="100452"/>
    <lineage>
        <taxon>Eukaryota</taxon>
        <taxon>Metazoa</taxon>
        <taxon>Spiralia</taxon>
        <taxon>Lophotrochozoa</taxon>
        <taxon>Mollusca</taxon>
        <taxon>Gastropoda</taxon>
        <taxon>Heterobranchia</taxon>
        <taxon>Euthyneura</taxon>
        <taxon>Panpulmonata</taxon>
        <taxon>Eupulmonata</taxon>
        <taxon>Stylommatophora</taxon>
        <taxon>Helicina</taxon>
        <taxon>Helicoidea</taxon>
        <taxon>Geomitridae</taxon>
        <taxon>Candidula</taxon>
    </lineage>
</organism>
<accession>A0A8S3ZTH9</accession>
<evidence type="ECO:0000313" key="3">
    <source>
        <dbReference type="Proteomes" id="UP000678393"/>
    </source>
</evidence>
<dbReference type="SUPFAM" id="SSF56399">
    <property type="entry name" value="ADP-ribosylation"/>
    <property type="match status" value="1"/>
</dbReference>
<reference evidence="2" key="1">
    <citation type="submission" date="2021-04" db="EMBL/GenBank/DDBJ databases">
        <authorList>
            <consortium name="Molecular Ecology Group"/>
        </authorList>
    </citation>
    <scope>NUCLEOTIDE SEQUENCE</scope>
</reference>
<dbReference type="EMBL" id="CAJHNH020004583">
    <property type="protein sequence ID" value="CAG5131328.1"/>
    <property type="molecule type" value="Genomic_DNA"/>
</dbReference>
<dbReference type="Gene3D" id="3.90.228.10">
    <property type="match status" value="1"/>
</dbReference>
<dbReference type="InterPro" id="IPR012317">
    <property type="entry name" value="Poly(ADP-ribose)pol_cat_dom"/>
</dbReference>
<protein>
    <recommendedName>
        <fullName evidence="1">PARP catalytic domain-containing protein</fullName>
    </recommendedName>
</protein>
<dbReference type="GO" id="GO:0005634">
    <property type="term" value="C:nucleus"/>
    <property type="evidence" value="ECO:0007669"/>
    <property type="project" value="TreeGrafter"/>
</dbReference>
<dbReference type="Pfam" id="PF00644">
    <property type="entry name" value="PARP"/>
    <property type="match status" value="1"/>
</dbReference>
<dbReference type="AlphaFoldDB" id="A0A8S3ZTH9"/>
<comment type="caution">
    <text evidence="2">The sequence shown here is derived from an EMBL/GenBank/DDBJ whole genome shotgun (WGS) entry which is preliminary data.</text>
</comment>
<evidence type="ECO:0000259" key="1">
    <source>
        <dbReference type="Pfam" id="PF00644"/>
    </source>
</evidence>
<proteinExistence type="predicted"/>
<dbReference type="Proteomes" id="UP000678393">
    <property type="component" value="Unassembled WGS sequence"/>
</dbReference>
<dbReference type="GO" id="GO:1990404">
    <property type="term" value="F:NAD+-protein mono-ADP-ribosyltransferase activity"/>
    <property type="evidence" value="ECO:0007669"/>
    <property type="project" value="TreeGrafter"/>
</dbReference>
<dbReference type="PANTHER" id="PTHR45740">
    <property type="entry name" value="POLY [ADP-RIBOSE] POLYMERASE"/>
    <property type="match status" value="1"/>
</dbReference>
<gene>
    <name evidence="2" type="ORF">CUNI_LOCUS16886</name>
</gene>
<dbReference type="PANTHER" id="PTHR45740:SF2">
    <property type="entry name" value="POLY [ADP-RIBOSE] POLYMERASE"/>
    <property type="match status" value="1"/>
</dbReference>
<dbReference type="Gene3D" id="6.20.320.10">
    <property type="match status" value="1"/>
</dbReference>
<dbReference type="GO" id="GO:0003950">
    <property type="term" value="F:NAD+ poly-ADP-ribosyltransferase activity"/>
    <property type="evidence" value="ECO:0007669"/>
    <property type="project" value="InterPro"/>
</dbReference>
<feature type="domain" description="PARP catalytic" evidence="1">
    <location>
        <begin position="55"/>
        <end position="166"/>
    </location>
</feature>
<feature type="non-terminal residue" evidence="2">
    <location>
        <position position="1"/>
    </location>
</feature>
<dbReference type="OrthoDB" id="6133115at2759"/>
<evidence type="ECO:0000313" key="2">
    <source>
        <dbReference type="EMBL" id="CAG5131328.1"/>
    </source>
</evidence>
<sequence length="223" mass="25311">MAVSFTSEPSYWTHKSSQGYFLEDVPGTKATLIGIIKSTWDPRVVGAGQDAAKLKHSGVEIIEVKRVENASLFHSYNNKKHEFEKRGRPCPAIENIPQELAAFNKTRRSQAVNEYYLFHGTDEAINISKTGFQTRFADPDNLFGKGIYFSDSFQKADQYTDADNLKRLPCLLHRGSCACGPQQQRFDSVESAGLLFREFAVFEGRQCYPEYIVTYKRTGIQSW</sequence>